<evidence type="ECO:0000313" key="3">
    <source>
        <dbReference type="Proteomes" id="UP001558652"/>
    </source>
</evidence>
<name>A0ABD0ZAZ2_9HEMI</name>
<dbReference type="Proteomes" id="UP001558652">
    <property type="component" value="Unassembled WGS sequence"/>
</dbReference>
<sequence>MSSLGRSEDKIRLEDLQQYEEDIGGYCRKIREDRRHIDEGCVHWLNKVALGVQLHTSADHGARIEKKSEALSFMKINLRNETGPLNDRRNSDALLEFVNSLLVLDLLKPGSTACLNGPPANEAAPPEKVAPSPVPIAYRSHTPHSLPPIPCFGSTSNAPKKYGQPYVADFHTPTDEKVVRRQSTGSPVCLRREVTGGPPPLFRPVEGSVLSPSVIIPTTFLPYWESPSSTPRLSCSLSERQYFS</sequence>
<dbReference type="AlphaFoldDB" id="A0ABD0ZAZ2"/>
<comment type="caution">
    <text evidence="2">The sequence shown here is derived from an EMBL/GenBank/DDBJ whole genome shotgun (WGS) entry which is preliminary data.</text>
</comment>
<reference evidence="2 3" key="1">
    <citation type="submission" date="2024-07" db="EMBL/GenBank/DDBJ databases">
        <title>Chromosome-level genome assembly of the water stick insect Ranatra chinensis (Heteroptera: Nepidae).</title>
        <authorList>
            <person name="Liu X."/>
        </authorList>
    </citation>
    <scope>NUCLEOTIDE SEQUENCE [LARGE SCALE GENOMIC DNA]</scope>
    <source>
        <strain evidence="2">Cailab_2021Rc</strain>
        <tissue evidence="2">Muscle</tissue>
    </source>
</reference>
<protein>
    <submittedName>
        <fullName evidence="2">Uncharacterized protein</fullName>
    </submittedName>
</protein>
<evidence type="ECO:0000313" key="2">
    <source>
        <dbReference type="EMBL" id="KAL1139423.1"/>
    </source>
</evidence>
<feature type="compositionally biased region" description="Low complexity" evidence="1">
    <location>
        <begin position="118"/>
        <end position="131"/>
    </location>
</feature>
<keyword evidence="3" id="KW-1185">Reference proteome</keyword>
<feature type="region of interest" description="Disordered" evidence="1">
    <location>
        <begin position="117"/>
        <end position="139"/>
    </location>
</feature>
<gene>
    <name evidence="2" type="ORF">AAG570_006407</name>
</gene>
<proteinExistence type="predicted"/>
<accession>A0ABD0ZAZ2</accession>
<dbReference type="EMBL" id="JBFDAA010000002">
    <property type="protein sequence ID" value="KAL1139423.1"/>
    <property type="molecule type" value="Genomic_DNA"/>
</dbReference>
<organism evidence="2 3">
    <name type="scientific">Ranatra chinensis</name>
    <dbReference type="NCBI Taxonomy" id="642074"/>
    <lineage>
        <taxon>Eukaryota</taxon>
        <taxon>Metazoa</taxon>
        <taxon>Ecdysozoa</taxon>
        <taxon>Arthropoda</taxon>
        <taxon>Hexapoda</taxon>
        <taxon>Insecta</taxon>
        <taxon>Pterygota</taxon>
        <taxon>Neoptera</taxon>
        <taxon>Paraneoptera</taxon>
        <taxon>Hemiptera</taxon>
        <taxon>Heteroptera</taxon>
        <taxon>Panheteroptera</taxon>
        <taxon>Nepomorpha</taxon>
        <taxon>Nepidae</taxon>
        <taxon>Ranatrinae</taxon>
        <taxon>Ranatra</taxon>
    </lineage>
</organism>
<evidence type="ECO:0000256" key="1">
    <source>
        <dbReference type="SAM" id="MobiDB-lite"/>
    </source>
</evidence>